<dbReference type="PANTHER" id="PTHR46796:SF13">
    <property type="entry name" value="HTH-TYPE TRANSCRIPTIONAL ACTIVATOR RHAS"/>
    <property type="match status" value="1"/>
</dbReference>
<evidence type="ECO:0000256" key="5">
    <source>
        <dbReference type="ARBA" id="ARBA00023163"/>
    </source>
</evidence>
<dbReference type="SMART" id="SM00342">
    <property type="entry name" value="HTH_ARAC"/>
    <property type="match status" value="1"/>
</dbReference>
<evidence type="ECO:0000259" key="6">
    <source>
        <dbReference type="PROSITE" id="PS01124"/>
    </source>
</evidence>
<dbReference type="InterPro" id="IPR050204">
    <property type="entry name" value="AraC_XylS_family_regulators"/>
</dbReference>
<evidence type="ECO:0000256" key="4">
    <source>
        <dbReference type="ARBA" id="ARBA00023159"/>
    </source>
</evidence>
<sequence length="262" mass="30330">MFSIIRLDSCGYRFVHPNGISIIRPHGSGDYAFVLFKKKSEVIIRGERILVDSDSFILFQPETPHSYAEFELPFINDWFHCRGEELKDLLAELNFPLDTPVQAVDPMLISRSIMELHRVQKQGGHLRDRILDTDIRSLLMKLSNLHELSQHPERPGRYIRQFSELRDELYNSPQSHVTVEMLADRVHLSKSYFQHLYKDIFGCSVVNDMINGRLELAKYLLKNSTLSVSAIAASCGYEHETHFMRQFKKFVGATPSQFKARV</sequence>
<dbReference type="PANTHER" id="PTHR46796">
    <property type="entry name" value="HTH-TYPE TRANSCRIPTIONAL ACTIVATOR RHAS-RELATED"/>
    <property type="match status" value="1"/>
</dbReference>
<accession>A0A1I1XCE5</accession>
<dbReference type="AlphaFoldDB" id="A0A1I1XCE5"/>
<dbReference type="PRINTS" id="PR00032">
    <property type="entry name" value="HTHARAC"/>
</dbReference>
<dbReference type="Pfam" id="PF12833">
    <property type="entry name" value="HTH_18"/>
    <property type="match status" value="1"/>
</dbReference>
<evidence type="ECO:0000313" key="7">
    <source>
        <dbReference type="EMBL" id="SFE05035.1"/>
    </source>
</evidence>
<keyword evidence="2" id="KW-0805">Transcription regulation</keyword>
<dbReference type="InterPro" id="IPR037923">
    <property type="entry name" value="HTH-like"/>
</dbReference>
<gene>
    <name evidence="7" type="ORF">SAMN05216378_2113</name>
</gene>
<dbReference type="PROSITE" id="PS00041">
    <property type="entry name" value="HTH_ARAC_FAMILY_1"/>
    <property type="match status" value="1"/>
</dbReference>
<protein>
    <submittedName>
        <fullName evidence="7">AraC family transcriptional regulator, arabinose operon regulatory protein</fullName>
    </submittedName>
</protein>
<keyword evidence="3" id="KW-0238">DNA-binding</keyword>
<dbReference type="SUPFAM" id="SSF51215">
    <property type="entry name" value="Regulatory protein AraC"/>
    <property type="match status" value="1"/>
</dbReference>
<dbReference type="SUPFAM" id="SSF46689">
    <property type="entry name" value="Homeodomain-like"/>
    <property type="match status" value="2"/>
</dbReference>
<dbReference type="InterPro" id="IPR020449">
    <property type="entry name" value="Tscrpt_reg_AraC-type_HTH"/>
</dbReference>
<dbReference type="STRING" id="1045775.SAMN05216378_2113"/>
<dbReference type="Gene3D" id="1.10.10.60">
    <property type="entry name" value="Homeodomain-like"/>
    <property type="match status" value="2"/>
</dbReference>
<feature type="domain" description="HTH araC/xylS-type" evidence="6">
    <location>
        <begin position="163"/>
        <end position="261"/>
    </location>
</feature>
<keyword evidence="1" id="KW-0963">Cytoplasm</keyword>
<dbReference type="EMBL" id="FOMT01000002">
    <property type="protein sequence ID" value="SFE05035.1"/>
    <property type="molecule type" value="Genomic_DNA"/>
</dbReference>
<dbReference type="InterPro" id="IPR018060">
    <property type="entry name" value="HTH_AraC"/>
</dbReference>
<keyword evidence="5" id="KW-0804">Transcription</keyword>
<evidence type="ECO:0000256" key="2">
    <source>
        <dbReference type="ARBA" id="ARBA00023015"/>
    </source>
</evidence>
<evidence type="ECO:0000313" key="8">
    <source>
        <dbReference type="Proteomes" id="UP000198855"/>
    </source>
</evidence>
<keyword evidence="8" id="KW-1185">Reference proteome</keyword>
<name>A0A1I1XCE5_9BACL</name>
<proteinExistence type="predicted"/>
<dbReference type="GO" id="GO:0003700">
    <property type="term" value="F:DNA-binding transcription factor activity"/>
    <property type="evidence" value="ECO:0007669"/>
    <property type="project" value="InterPro"/>
</dbReference>
<keyword evidence="4" id="KW-0010">Activator</keyword>
<dbReference type="InterPro" id="IPR018062">
    <property type="entry name" value="HTH_AraC-typ_CS"/>
</dbReference>
<organism evidence="7 8">
    <name type="scientific">Paenibacillus catalpae</name>
    <dbReference type="NCBI Taxonomy" id="1045775"/>
    <lineage>
        <taxon>Bacteria</taxon>
        <taxon>Bacillati</taxon>
        <taxon>Bacillota</taxon>
        <taxon>Bacilli</taxon>
        <taxon>Bacillales</taxon>
        <taxon>Paenibacillaceae</taxon>
        <taxon>Paenibacillus</taxon>
    </lineage>
</organism>
<evidence type="ECO:0000256" key="1">
    <source>
        <dbReference type="ARBA" id="ARBA00022490"/>
    </source>
</evidence>
<dbReference type="InterPro" id="IPR009057">
    <property type="entry name" value="Homeodomain-like_sf"/>
</dbReference>
<dbReference type="PROSITE" id="PS01124">
    <property type="entry name" value="HTH_ARAC_FAMILY_2"/>
    <property type="match status" value="1"/>
</dbReference>
<dbReference type="Proteomes" id="UP000198855">
    <property type="component" value="Unassembled WGS sequence"/>
</dbReference>
<evidence type="ECO:0000256" key="3">
    <source>
        <dbReference type="ARBA" id="ARBA00023125"/>
    </source>
</evidence>
<reference evidence="8" key="1">
    <citation type="submission" date="2016-10" db="EMBL/GenBank/DDBJ databases">
        <authorList>
            <person name="Varghese N."/>
            <person name="Submissions S."/>
        </authorList>
    </citation>
    <scope>NUCLEOTIDE SEQUENCE [LARGE SCALE GENOMIC DNA]</scope>
    <source>
        <strain evidence="8">CGMCC 1.10784</strain>
    </source>
</reference>
<dbReference type="GO" id="GO:0043565">
    <property type="term" value="F:sequence-specific DNA binding"/>
    <property type="evidence" value="ECO:0007669"/>
    <property type="project" value="InterPro"/>
</dbReference>